<evidence type="ECO:0000256" key="2">
    <source>
        <dbReference type="ARBA" id="ARBA00023015"/>
    </source>
</evidence>
<dbReference type="SMART" id="SM00906">
    <property type="entry name" value="Fungal_trans"/>
    <property type="match status" value="1"/>
</dbReference>
<dbReference type="Pfam" id="PF04082">
    <property type="entry name" value="Fungal_trans"/>
    <property type="match status" value="1"/>
</dbReference>
<gene>
    <name evidence="8" type="ORF">BJX66DRAFT_327981</name>
</gene>
<feature type="compositionally biased region" description="Polar residues" evidence="6">
    <location>
        <begin position="60"/>
        <end position="69"/>
    </location>
</feature>
<evidence type="ECO:0000256" key="6">
    <source>
        <dbReference type="SAM" id="MobiDB-lite"/>
    </source>
</evidence>
<evidence type="ECO:0000313" key="8">
    <source>
        <dbReference type="EMBL" id="KAL2787265.1"/>
    </source>
</evidence>
<accession>A0ABR4FVI9</accession>
<keyword evidence="9" id="KW-1185">Reference proteome</keyword>
<dbReference type="PANTHER" id="PTHR47171:SF6">
    <property type="entry name" value="SPECIFIC TRANSCRIPTION FACTOR, PUTATIVE (AFU_ORTHOLOGUE AFUA_2G06130)-RELATED"/>
    <property type="match status" value="1"/>
</dbReference>
<dbReference type="InterPro" id="IPR007219">
    <property type="entry name" value="XnlR_reg_dom"/>
</dbReference>
<reference evidence="8 9" key="1">
    <citation type="submission" date="2024-07" db="EMBL/GenBank/DDBJ databases">
        <title>Section-level genome sequencing and comparative genomics of Aspergillus sections Usti and Cavernicolus.</title>
        <authorList>
            <consortium name="Lawrence Berkeley National Laboratory"/>
            <person name="Nybo J.L."/>
            <person name="Vesth T.C."/>
            <person name="Theobald S."/>
            <person name="Frisvad J.C."/>
            <person name="Larsen T.O."/>
            <person name="Kjaerboelling I."/>
            <person name="Rothschild-Mancinelli K."/>
            <person name="Lyhne E.K."/>
            <person name="Kogle M.E."/>
            <person name="Barry K."/>
            <person name="Clum A."/>
            <person name="Na H."/>
            <person name="Ledsgaard L."/>
            <person name="Lin J."/>
            <person name="Lipzen A."/>
            <person name="Kuo A."/>
            <person name="Riley R."/>
            <person name="Mondo S."/>
            <person name="Labutti K."/>
            <person name="Haridas S."/>
            <person name="Pangalinan J."/>
            <person name="Salamov A.A."/>
            <person name="Simmons B.A."/>
            <person name="Magnuson J.K."/>
            <person name="Chen J."/>
            <person name="Drula E."/>
            <person name="Henrissat B."/>
            <person name="Wiebenga A."/>
            <person name="Lubbers R.J."/>
            <person name="Gomes A.C."/>
            <person name="Makela M.R."/>
            <person name="Stajich J."/>
            <person name="Grigoriev I.V."/>
            <person name="Mortensen U.H."/>
            <person name="De Vries R.P."/>
            <person name="Baker S.E."/>
            <person name="Andersen M.R."/>
        </authorList>
    </citation>
    <scope>NUCLEOTIDE SEQUENCE [LARGE SCALE GENOMIC DNA]</scope>
    <source>
        <strain evidence="8 9">CBS 209.92</strain>
    </source>
</reference>
<keyword evidence="5" id="KW-0539">Nucleus</keyword>
<sequence>MELTWLADTPQSRRRTRALRACSSCQKRKKRCRHLRDENRAPSQALETRRPKPNAKGAGASNQVQTPAQRINGHAVSPPGISRIERFVGDLNPEAAIREKVDAPDGAHHRDRVGLWINTPAHGGNGELSDTSSIRAENISKNESDTGSILHQRYLSALKACDRLPRSTLVPLTAIFFSRVNHILPVVDRELFDPGSVEAATSVFLERAVCLVAAKDKAASSHLRLICDGPLVTAREFCSDLYRGLVCAMDAALEPDRVTRIRILALMSLHSEGYEGTEAASMHICQAIHQAQTAGLHLERPNRRPGDSLTSLFWCLWTLDKVHASIGGRPVLLADRDIGITRPEPKSGGPKSAFDVWFALSELLSTVISFYRPSSDDTTGWESDYPSFEEIMGYPVRGDLDYETLGILELYYHAIGILSCRYRPSHCPDGSRPSYTRQGLAAVRIYSIVATECAQSLPPLPVVPYAVALSMGVSYQQFRNSKLITHYSRAKGSLDACCALLEELSAYWYSAEAMARLGRKALRQIKGMASEDGKFGHGPPLSTVDSNNQDNGTSSIAGQELPLPGPSVYSNEPHRPSEGGLLPSMTPARLVPLIPHEQHSDLQNSVSADGFADIDMLFDDFLNLSLPTNFWDPVFFSTENDHDV</sequence>
<evidence type="ECO:0000256" key="4">
    <source>
        <dbReference type="ARBA" id="ARBA00023163"/>
    </source>
</evidence>
<keyword evidence="4" id="KW-0804">Transcription</keyword>
<dbReference type="PANTHER" id="PTHR47171">
    <property type="entry name" value="FARA-RELATED"/>
    <property type="match status" value="1"/>
</dbReference>
<dbReference type="InterPro" id="IPR052073">
    <property type="entry name" value="Amide_Lactam_Regulators"/>
</dbReference>
<proteinExistence type="predicted"/>
<evidence type="ECO:0000256" key="5">
    <source>
        <dbReference type="ARBA" id="ARBA00023242"/>
    </source>
</evidence>
<evidence type="ECO:0000256" key="1">
    <source>
        <dbReference type="ARBA" id="ARBA00022833"/>
    </source>
</evidence>
<keyword evidence="2" id="KW-0805">Transcription regulation</keyword>
<feature type="region of interest" description="Disordered" evidence="6">
    <location>
        <begin position="28"/>
        <end position="80"/>
    </location>
</feature>
<dbReference type="EMBL" id="JBFTWV010000100">
    <property type="protein sequence ID" value="KAL2787265.1"/>
    <property type="molecule type" value="Genomic_DNA"/>
</dbReference>
<comment type="caution">
    <text evidence="8">The sequence shown here is derived from an EMBL/GenBank/DDBJ whole genome shotgun (WGS) entry which is preliminary data.</text>
</comment>
<evidence type="ECO:0000313" key="9">
    <source>
        <dbReference type="Proteomes" id="UP001610563"/>
    </source>
</evidence>
<dbReference type="Proteomes" id="UP001610563">
    <property type="component" value="Unassembled WGS sequence"/>
</dbReference>
<name>A0ABR4FVI9_9EURO</name>
<feature type="domain" description="Xylanolytic transcriptional activator regulatory" evidence="7">
    <location>
        <begin position="280"/>
        <end position="349"/>
    </location>
</feature>
<organism evidence="8 9">
    <name type="scientific">Aspergillus keveii</name>
    <dbReference type="NCBI Taxonomy" id="714993"/>
    <lineage>
        <taxon>Eukaryota</taxon>
        <taxon>Fungi</taxon>
        <taxon>Dikarya</taxon>
        <taxon>Ascomycota</taxon>
        <taxon>Pezizomycotina</taxon>
        <taxon>Eurotiomycetes</taxon>
        <taxon>Eurotiomycetidae</taxon>
        <taxon>Eurotiales</taxon>
        <taxon>Aspergillaceae</taxon>
        <taxon>Aspergillus</taxon>
        <taxon>Aspergillus subgen. Nidulantes</taxon>
    </lineage>
</organism>
<dbReference type="CDD" id="cd12148">
    <property type="entry name" value="fungal_TF_MHR"/>
    <property type="match status" value="1"/>
</dbReference>
<feature type="compositionally biased region" description="Polar residues" evidence="6">
    <location>
        <begin position="543"/>
        <end position="557"/>
    </location>
</feature>
<evidence type="ECO:0000259" key="7">
    <source>
        <dbReference type="SMART" id="SM00906"/>
    </source>
</evidence>
<keyword evidence="1" id="KW-0862">Zinc</keyword>
<protein>
    <recommendedName>
        <fullName evidence="7">Xylanolytic transcriptional activator regulatory domain-containing protein</fullName>
    </recommendedName>
</protein>
<evidence type="ECO:0000256" key="3">
    <source>
        <dbReference type="ARBA" id="ARBA00023125"/>
    </source>
</evidence>
<keyword evidence="3" id="KW-0238">DNA-binding</keyword>
<feature type="region of interest" description="Disordered" evidence="6">
    <location>
        <begin position="531"/>
        <end position="578"/>
    </location>
</feature>